<dbReference type="InterPro" id="IPR036397">
    <property type="entry name" value="RNaseH_sf"/>
</dbReference>
<gene>
    <name evidence="3" type="ORF">BXYJ_LOCUS3287</name>
</gene>
<reference evidence="6" key="1">
    <citation type="submission" date="2016-11" db="UniProtKB">
        <authorList>
            <consortium name="WormBaseParasite"/>
        </authorList>
    </citation>
    <scope>IDENTIFICATION</scope>
</reference>
<evidence type="ECO:0000313" key="4">
    <source>
        <dbReference type="Proteomes" id="UP000095284"/>
    </source>
</evidence>
<dbReference type="SUPFAM" id="SSF53098">
    <property type="entry name" value="Ribonuclease H-like"/>
    <property type="match status" value="1"/>
</dbReference>
<dbReference type="GO" id="GO:0003676">
    <property type="term" value="F:nucleic acid binding"/>
    <property type="evidence" value="ECO:0007669"/>
    <property type="project" value="InterPro"/>
</dbReference>
<accession>A0A1I7SCP1</accession>
<feature type="region of interest" description="Disordered" evidence="1">
    <location>
        <begin position="565"/>
        <end position="766"/>
    </location>
</feature>
<dbReference type="EMBL" id="CAJFCV020000002">
    <property type="protein sequence ID" value="CAG9093758.1"/>
    <property type="molecule type" value="Genomic_DNA"/>
</dbReference>
<dbReference type="InterPro" id="IPR012337">
    <property type="entry name" value="RNaseH-like_sf"/>
</dbReference>
<dbReference type="EMBL" id="CAJFDI010000002">
    <property type="protein sequence ID" value="CAD5213952.1"/>
    <property type="molecule type" value="Genomic_DNA"/>
</dbReference>
<dbReference type="PROSITE" id="PS50994">
    <property type="entry name" value="INTEGRASE"/>
    <property type="match status" value="1"/>
</dbReference>
<dbReference type="OrthoDB" id="8019190at2759"/>
<evidence type="ECO:0000313" key="6">
    <source>
        <dbReference type="WBParaSite" id="BXY_1079300.1"/>
    </source>
</evidence>
<dbReference type="InterPro" id="IPR040676">
    <property type="entry name" value="DUF5641"/>
</dbReference>
<feature type="compositionally biased region" description="Low complexity" evidence="1">
    <location>
        <begin position="666"/>
        <end position="680"/>
    </location>
</feature>
<organism evidence="4 6">
    <name type="scientific">Bursaphelenchus xylophilus</name>
    <name type="common">Pinewood nematode worm</name>
    <name type="synonym">Aphelenchoides xylophilus</name>
    <dbReference type="NCBI Taxonomy" id="6326"/>
    <lineage>
        <taxon>Eukaryota</taxon>
        <taxon>Metazoa</taxon>
        <taxon>Ecdysozoa</taxon>
        <taxon>Nematoda</taxon>
        <taxon>Chromadorea</taxon>
        <taxon>Rhabditida</taxon>
        <taxon>Tylenchina</taxon>
        <taxon>Tylenchomorpha</taxon>
        <taxon>Aphelenchoidea</taxon>
        <taxon>Aphelenchoididae</taxon>
        <taxon>Bursaphelenchus</taxon>
    </lineage>
</organism>
<sequence length="766" mass="86147">MLAFYHIPGVQNPADVLSRGTDLTSLTNNKLWWKGPQILLDPKTWPSPLSLDSKEEEKVIPVKKVMTETVPSLPLTLVEQNDILEVSASFLETVRYLKEKLNCSAPRAQDFIVRIDQTQNAPSDRECERYALAKNNGIWFVTGRLENSELPESEKHPIFLSKTSKIFPKLLFDLHSRVHPNLSTTLSSLRPFVFCPGGRSHLKNVLIKVCEPCRRAFARPFALPPIPALPDSRVSRNRPFSFVGMDCCGPFAVLQKQRLCKTYLLVITCLSTRYTHLEQVERGTAQSLVLAFRRFVALFGLPLEILSDHGRNFELGAKVLKRFSGQIATLGPIRWQFTTPYSPWKGGVYERMIKLLKEALRKSLPKKPLHSEMFCTVVSEIGAMLNQRPILSGLSNTVTPRCLRPVDLVFPEKRESFPLFVEQTDPSDPDYVPYVPPQSDQIAQDWSRSMSRVNRFWKSFHQSYLRYLQTVGKPRVGRYETPRVGQVVLLLKPSETNRNLWKTAVVKKVNLSVDGFCRSVILESEGREFERPISQIAPLELPPIDSLLDGLNSRTLSVHRSRRLRLGGQRLGEPSTASKNATSLRPRRRIADRPYPLPPTDHRLLPDGSNLAGSAIRISPPYRSPRNIRGAGRRGIKKGRPRQRRPGRKIKSSPFRHHQTGHTIYPLPSSPSSFPNSEGSTQEDASRSNPFHRDQSAPQSVDFAMGYPAPINSPIQSNPSSDSFTTPDGLHFLASEPSTSHDPTGGPRGMLGSHPSSQEICINPEV</sequence>
<dbReference type="Gene3D" id="3.30.420.10">
    <property type="entry name" value="Ribonuclease H-like superfamily/Ribonuclease H"/>
    <property type="match status" value="1"/>
</dbReference>
<dbReference type="Pfam" id="PF18701">
    <property type="entry name" value="DUF5641"/>
    <property type="match status" value="1"/>
</dbReference>
<dbReference type="InterPro" id="IPR001584">
    <property type="entry name" value="Integrase_cat-core"/>
</dbReference>
<evidence type="ECO:0000313" key="3">
    <source>
        <dbReference type="EMBL" id="CAD5213952.1"/>
    </source>
</evidence>
<evidence type="ECO:0000313" key="5">
    <source>
        <dbReference type="Proteomes" id="UP000659654"/>
    </source>
</evidence>
<dbReference type="PANTHER" id="PTHR47331">
    <property type="entry name" value="PHD-TYPE DOMAIN-CONTAINING PROTEIN"/>
    <property type="match status" value="1"/>
</dbReference>
<name>A0A1I7SCP1_BURXY</name>
<evidence type="ECO:0000259" key="2">
    <source>
        <dbReference type="PROSITE" id="PS50994"/>
    </source>
</evidence>
<feature type="compositionally biased region" description="Low complexity" evidence="1">
    <location>
        <begin position="708"/>
        <end position="721"/>
    </location>
</feature>
<feature type="compositionally biased region" description="Basic residues" evidence="1">
    <location>
        <begin position="631"/>
        <end position="660"/>
    </location>
</feature>
<evidence type="ECO:0000256" key="1">
    <source>
        <dbReference type="SAM" id="MobiDB-lite"/>
    </source>
</evidence>
<proteinExistence type="predicted"/>
<dbReference type="GO" id="GO:0015074">
    <property type="term" value="P:DNA integration"/>
    <property type="evidence" value="ECO:0007669"/>
    <property type="project" value="InterPro"/>
</dbReference>
<dbReference type="Proteomes" id="UP000659654">
    <property type="component" value="Unassembled WGS sequence"/>
</dbReference>
<dbReference type="Proteomes" id="UP000582659">
    <property type="component" value="Unassembled WGS sequence"/>
</dbReference>
<feature type="domain" description="Integrase catalytic" evidence="2">
    <location>
        <begin position="235"/>
        <end position="408"/>
    </location>
</feature>
<protein>
    <submittedName>
        <fullName evidence="3">(pine wood nematode) hypothetical protein</fullName>
    </submittedName>
    <submittedName>
        <fullName evidence="6">Integrase catalytic domain-containing protein</fullName>
    </submittedName>
</protein>
<keyword evidence="5" id="KW-1185">Reference proteome</keyword>
<dbReference type="Proteomes" id="UP000095284">
    <property type="component" value="Unplaced"/>
</dbReference>
<dbReference type="AlphaFoldDB" id="A0A1I7SCP1"/>
<dbReference type="WBParaSite" id="BXY_1079300.1">
    <property type="protein sequence ID" value="BXY_1079300.1"/>
    <property type="gene ID" value="BXY_1079300"/>
</dbReference>
<reference evidence="3" key="2">
    <citation type="submission" date="2020-09" db="EMBL/GenBank/DDBJ databases">
        <authorList>
            <person name="Kikuchi T."/>
        </authorList>
    </citation>
    <scope>NUCLEOTIDE SEQUENCE</scope>
    <source>
        <strain evidence="3">Ka4C1</strain>
    </source>
</reference>